<dbReference type="InterPro" id="IPR017938">
    <property type="entry name" value="Riboflavin_synthase-like_b-brl"/>
</dbReference>
<keyword evidence="6" id="KW-1185">Reference proteome</keyword>
<keyword evidence="3" id="KW-0472">Membrane</keyword>
<dbReference type="PANTHER" id="PTHR19384">
    <property type="entry name" value="NITRIC OXIDE SYNTHASE-RELATED"/>
    <property type="match status" value="1"/>
</dbReference>
<dbReference type="InterPro" id="IPR005625">
    <property type="entry name" value="PepSY-ass_TM"/>
</dbReference>
<dbReference type="InterPro" id="IPR001094">
    <property type="entry name" value="Flavdoxin-like"/>
</dbReference>
<dbReference type="InterPro" id="IPR029039">
    <property type="entry name" value="Flavoprotein-like_sf"/>
</dbReference>
<reference evidence="5 6" key="1">
    <citation type="submission" date="2016-10" db="EMBL/GenBank/DDBJ databases">
        <authorList>
            <person name="de Groot N.N."/>
        </authorList>
    </citation>
    <scope>NUCLEOTIDE SEQUENCE [LARGE SCALE GENOMIC DNA]</scope>
    <source>
        <strain evidence="5 6">DSM 18610</strain>
    </source>
</reference>
<dbReference type="GO" id="GO:0005829">
    <property type="term" value="C:cytosol"/>
    <property type="evidence" value="ECO:0007669"/>
    <property type="project" value="TreeGrafter"/>
</dbReference>
<name>A0A1H9QY37_9SPHI</name>
<dbReference type="SUPFAM" id="SSF52218">
    <property type="entry name" value="Flavoproteins"/>
    <property type="match status" value="1"/>
</dbReference>
<evidence type="ECO:0000313" key="6">
    <source>
        <dbReference type="Proteomes" id="UP000199572"/>
    </source>
</evidence>
<gene>
    <name evidence="5" type="ORF">SAMN04488023_11339</name>
</gene>
<accession>A0A1H9QY37</accession>
<feature type="transmembrane region" description="Helical" evidence="3">
    <location>
        <begin position="172"/>
        <end position="195"/>
    </location>
</feature>
<feature type="transmembrane region" description="Helical" evidence="3">
    <location>
        <begin position="298"/>
        <end position="323"/>
    </location>
</feature>
<dbReference type="Gene3D" id="3.40.50.360">
    <property type="match status" value="1"/>
</dbReference>
<keyword evidence="3" id="KW-0812">Transmembrane</keyword>
<proteinExistence type="predicted"/>
<keyword evidence="3" id="KW-1133">Transmembrane helix</keyword>
<dbReference type="OrthoDB" id="9789468at2"/>
<dbReference type="AlphaFoldDB" id="A0A1H9QY37"/>
<keyword evidence="1" id="KW-0285">Flavoprotein</keyword>
<organism evidence="5 6">
    <name type="scientific">Pedobacter rhizosphaerae</name>
    <dbReference type="NCBI Taxonomy" id="390241"/>
    <lineage>
        <taxon>Bacteria</taxon>
        <taxon>Pseudomonadati</taxon>
        <taxon>Bacteroidota</taxon>
        <taxon>Sphingobacteriia</taxon>
        <taxon>Sphingobacteriales</taxon>
        <taxon>Sphingobacteriaceae</taxon>
        <taxon>Pedobacter</taxon>
    </lineage>
</organism>
<dbReference type="PROSITE" id="PS50902">
    <property type="entry name" value="FLAVODOXIN_LIKE"/>
    <property type="match status" value="1"/>
</dbReference>
<dbReference type="GO" id="GO:0050660">
    <property type="term" value="F:flavin adenine dinucleotide binding"/>
    <property type="evidence" value="ECO:0007669"/>
    <property type="project" value="TreeGrafter"/>
</dbReference>
<protein>
    <recommendedName>
        <fullName evidence="2">NADPH--hemoprotein reductase</fullName>
        <ecNumber evidence="2">1.6.2.4</ecNumber>
    </recommendedName>
</protein>
<dbReference type="GO" id="GO:0010181">
    <property type="term" value="F:FMN binding"/>
    <property type="evidence" value="ECO:0007669"/>
    <property type="project" value="InterPro"/>
</dbReference>
<evidence type="ECO:0000259" key="4">
    <source>
        <dbReference type="PROSITE" id="PS50902"/>
    </source>
</evidence>
<feature type="domain" description="Flavodoxin-like" evidence="4">
    <location>
        <begin position="341"/>
        <end position="476"/>
    </location>
</feature>
<dbReference type="EC" id="1.6.2.4" evidence="2"/>
<evidence type="ECO:0000313" key="5">
    <source>
        <dbReference type="EMBL" id="SER65382.1"/>
    </source>
</evidence>
<sequence length="731" mass="81574">MIKSIWRYSHLTLAVSSFLFLLLAAVTGIILSAEPISQKNKSYGQGNLDEITVAQLIPTLQAKYDEVTSISVSHKRFVEIQAIDTAGGDVKAYISPETGKVLGQIEQKNEFFQWVTTLHRSLFLHSAGRIVIGLTAFLLILIAISGILLTIQRQRGLRRLFAKIHKDDFSQYYHVVLGRILLIPILIIAISGTYLSLNTLGVLKTAKKGVEVNIDEIKSGPQKKIKDFEVFQQISLSDVEKIEFPFSTDIEDYYILTLKDREIAVNQVTGVLLAESKYPFALLATNLSLDLHTGRANLIWALVLAISCIGILFFIYSGFAITLKRLSKRTRNKFSAAESQFIILVGSENGSSYGYASHVHQLLIKAGKKSYITTLNQYTVYPNASQLIIFTSTYGLGDPPANAGKFLQLVLEKPQLQPVQYSVLGFGSKAYADFCKFAFDVHNELGRQNWSTPLIDIHTVNDKSLQEISLWAEAWSQQSGIELPGFPKQKRLKTKSLQQFVVRSNTAIGTETATFQINLDAKRKLKVKSGDLLAIYPANDHRERLYSIGVVAGAIQLSVRLHPDGLGSGYLHKLKAKEDLKAKIIRNPHFYFPKQASKVIMISNGTGIAPFLGMIDENEKQVPCYLFSGFRASASFEPFKSFLAAKIEDQKLTRQHIAFSREGEKQYVSDLIKLEADWIAESLKNAAVLMLCGSLAMQKDILAILETICQEKTGQSISFYQSRNQVLTDCY</sequence>
<dbReference type="RefSeq" id="WP_090884602.1">
    <property type="nucleotide sequence ID" value="NZ_FOGG01000013.1"/>
</dbReference>
<dbReference type="InterPro" id="IPR039261">
    <property type="entry name" value="FNR_nucleotide-bd"/>
</dbReference>
<dbReference type="EMBL" id="FOGG01000013">
    <property type="protein sequence ID" value="SER65382.1"/>
    <property type="molecule type" value="Genomic_DNA"/>
</dbReference>
<dbReference type="STRING" id="390241.SAMN04488023_11339"/>
<dbReference type="PANTHER" id="PTHR19384:SF17">
    <property type="entry name" value="NADPH--CYTOCHROME P450 REDUCTASE"/>
    <property type="match status" value="1"/>
</dbReference>
<dbReference type="Pfam" id="PF03929">
    <property type="entry name" value="PepSY_TM"/>
    <property type="match status" value="1"/>
</dbReference>
<dbReference type="SUPFAM" id="SSF63380">
    <property type="entry name" value="Riboflavin synthase domain-like"/>
    <property type="match status" value="1"/>
</dbReference>
<dbReference type="Pfam" id="PF00175">
    <property type="entry name" value="NAD_binding_1"/>
    <property type="match status" value="1"/>
</dbReference>
<dbReference type="GO" id="GO:0003958">
    <property type="term" value="F:NADPH-hemoprotein reductase activity"/>
    <property type="evidence" value="ECO:0007669"/>
    <property type="project" value="UniProtKB-EC"/>
</dbReference>
<dbReference type="Pfam" id="PF00258">
    <property type="entry name" value="Flavodoxin_1"/>
    <property type="match status" value="1"/>
</dbReference>
<dbReference type="SUPFAM" id="SSF52343">
    <property type="entry name" value="Ferredoxin reductase-like, C-terminal NADP-linked domain"/>
    <property type="match status" value="1"/>
</dbReference>
<evidence type="ECO:0000256" key="1">
    <source>
        <dbReference type="ARBA" id="ARBA00022630"/>
    </source>
</evidence>
<dbReference type="Gene3D" id="3.40.50.80">
    <property type="entry name" value="Nucleotide-binding domain of ferredoxin-NADP reductase (FNR) module"/>
    <property type="match status" value="1"/>
</dbReference>
<dbReference type="InterPro" id="IPR008254">
    <property type="entry name" value="Flavodoxin/NO_synth"/>
</dbReference>
<dbReference type="PRINTS" id="PR00369">
    <property type="entry name" value="FLAVODOXIN"/>
</dbReference>
<evidence type="ECO:0000256" key="3">
    <source>
        <dbReference type="SAM" id="Phobius"/>
    </source>
</evidence>
<dbReference type="InterPro" id="IPR001433">
    <property type="entry name" value="OxRdtase_FAD/NAD-bd"/>
</dbReference>
<feature type="transmembrane region" description="Helical" evidence="3">
    <location>
        <begin position="130"/>
        <end position="151"/>
    </location>
</feature>
<dbReference type="Proteomes" id="UP000199572">
    <property type="component" value="Unassembled WGS sequence"/>
</dbReference>
<evidence type="ECO:0000256" key="2">
    <source>
        <dbReference type="ARBA" id="ARBA00023797"/>
    </source>
</evidence>